<proteinExistence type="predicted"/>
<evidence type="ECO:0000256" key="7">
    <source>
        <dbReference type="SAM" id="Phobius"/>
    </source>
</evidence>
<dbReference type="PANTHER" id="PTHR23502:SF38">
    <property type="entry name" value="POLYAMINE TRANSPORTER 4"/>
    <property type="match status" value="1"/>
</dbReference>
<dbReference type="InterPro" id="IPR020846">
    <property type="entry name" value="MFS_dom"/>
</dbReference>
<feature type="transmembrane region" description="Helical" evidence="7">
    <location>
        <begin position="89"/>
        <end position="109"/>
    </location>
</feature>
<dbReference type="SUPFAM" id="SSF103473">
    <property type="entry name" value="MFS general substrate transporter"/>
    <property type="match status" value="1"/>
</dbReference>
<dbReference type="EMBL" id="FCQH01000021">
    <property type="protein sequence ID" value="CVL07856.1"/>
    <property type="molecule type" value="Genomic_DNA"/>
</dbReference>
<feature type="domain" description="Major facilitator superfamily (MFS) profile" evidence="8">
    <location>
        <begin position="55"/>
        <end position="473"/>
    </location>
</feature>
<feature type="compositionally biased region" description="Basic and acidic residues" evidence="6">
    <location>
        <begin position="26"/>
        <end position="35"/>
    </location>
</feature>
<accession>A0A1L7UKV6</accession>
<name>A0A1L7UKV6_FUSMA</name>
<dbReference type="Pfam" id="PF07690">
    <property type="entry name" value="MFS_1"/>
    <property type="match status" value="1"/>
</dbReference>
<evidence type="ECO:0000313" key="10">
    <source>
        <dbReference type="Proteomes" id="UP000184255"/>
    </source>
</evidence>
<feature type="transmembrane region" description="Helical" evidence="7">
    <location>
        <begin position="210"/>
        <end position="228"/>
    </location>
</feature>
<feature type="transmembrane region" description="Helical" evidence="7">
    <location>
        <begin position="148"/>
        <end position="168"/>
    </location>
</feature>
<organism evidence="9 10">
    <name type="scientific">Fusarium mangiferae</name>
    <name type="common">Mango malformation disease fungus</name>
    <dbReference type="NCBI Taxonomy" id="192010"/>
    <lineage>
        <taxon>Eukaryota</taxon>
        <taxon>Fungi</taxon>
        <taxon>Dikarya</taxon>
        <taxon>Ascomycota</taxon>
        <taxon>Pezizomycotina</taxon>
        <taxon>Sordariomycetes</taxon>
        <taxon>Hypocreomycetidae</taxon>
        <taxon>Hypocreales</taxon>
        <taxon>Nectriaceae</taxon>
        <taxon>Fusarium</taxon>
        <taxon>Fusarium fujikuroi species complex</taxon>
    </lineage>
</organism>
<protein>
    <submittedName>
        <fullName evidence="9">Related to TPO4-Proposed vacuolar polyamine transporter</fullName>
    </submittedName>
</protein>
<feature type="region of interest" description="Disordered" evidence="6">
    <location>
        <begin position="1"/>
        <end position="44"/>
    </location>
</feature>
<dbReference type="GO" id="GO:0005886">
    <property type="term" value="C:plasma membrane"/>
    <property type="evidence" value="ECO:0007669"/>
    <property type="project" value="TreeGrafter"/>
</dbReference>
<dbReference type="Gene3D" id="1.20.1250.20">
    <property type="entry name" value="MFS general substrate transporter like domains"/>
    <property type="match status" value="1"/>
</dbReference>
<keyword evidence="3 7" id="KW-1133">Transmembrane helix</keyword>
<feature type="transmembrane region" description="Helical" evidence="7">
    <location>
        <begin position="317"/>
        <end position="339"/>
    </location>
</feature>
<dbReference type="CDD" id="cd17323">
    <property type="entry name" value="MFS_Tpo1_MDR_like"/>
    <property type="match status" value="1"/>
</dbReference>
<evidence type="ECO:0000256" key="3">
    <source>
        <dbReference type="ARBA" id="ARBA00022989"/>
    </source>
</evidence>
<feature type="transmembrane region" description="Helical" evidence="7">
    <location>
        <begin position="121"/>
        <end position="142"/>
    </location>
</feature>
<dbReference type="RefSeq" id="XP_041690739.1">
    <property type="nucleotide sequence ID" value="XM_041825349.1"/>
</dbReference>
<keyword evidence="4 7" id="KW-0472">Membrane</keyword>
<dbReference type="InterPro" id="IPR011701">
    <property type="entry name" value="MFS"/>
</dbReference>
<keyword evidence="10" id="KW-1185">Reference proteome</keyword>
<evidence type="ECO:0000256" key="1">
    <source>
        <dbReference type="ARBA" id="ARBA00004141"/>
    </source>
</evidence>
<evidence type="ECO:0000256" key="2">
    <source>
        <dbReference type="ARBA" id="ARBA00022692"/>
    </source>
</evidence>
<dbReference type="PANTHER" id="PTHR23502">
    <property type="entry name" value="MAJOR FACILITATOR SUPERFAMILY"/>
    <property type="match status" value="1"/>
</dbReference>
<feature type="transmembrane region" description="Helical" evidence="7">
    <location>
        <begin position="454"/>
        <end position="472"/>
    </location>
</feature>
<dbReference type="GeneID" id="65089014"/>
<dbReference type="GO" id="GO:0015606">
    <property type="term" value="F:spermidine transmembrane transporter activity"/>
    <property type="evidence" value="ECO:0007669"/>
    <property type="project" value="TreeGrafter"/>
</dbReference>
<feature type="transmembrane region" description="Helical" evidence="7">
    <location>
        <begin position="279"/>
        <end position="305"/>
    </location>
</feature>
<dbReference type="Proteomes" id="UP000184255">
    <property type="component" value="Unassembled WGS sequence"/>
</dbReference>
<feature type="transmembrane region" description="Helical" evidence="7">
    <location>
        <begin position="53"/>
        <end position="77"/>
    </location>
</feature>
<dbReference type="PROSITE" id="PS50850">
    <property type="entry name" value="MFS"/>
    <property type="match status" value="1"/>
</dbReference>
<dbReference type="GO" id="GO:0000297">
    <property type="term" value="F:spermine transmembrane transporter activity"/>
    <property type="evidence" value="ECO:0007669"/>
    <property type="project" value="TreeGrafter"/>
</dbReference>
<evidence type="ECO:0000256" key="4">
    <source>
        <dbReference type="ARBA" id="ARBA00023136"/>
    </source>
</evidence>
<keyword evidence="2 7" id="KW-0812">Transmembrane</keyword>
<feature type="transmembrane region" description="Helical" evidence="7">
    <location>
        <begin position="180"/>
        <end position="204"/>
    </location>
</feature>
<evidence type="ECO:0000256" key="5">
    <source>
        <dbReference type="ARBA" id="ARBA00023180"/>
    </source>
</evidence>
<dbReference type="AlphaFoldDB" id="A0A1L7UKV6"/>
<comment type="subcellular location">
    <subcellularLocation>
        <location evidence="1">Membrane</location>
        <topology evidence="1">Multi-pass membrane protein</topology>
    </subcellularLocation>
</comment>
<sequence length="473" mass="51805">MSNAIEEPNTTERLSMTPITGDEEARDGTKTRDDDGWAEDAQNSANWPNRDKAIMMAMVSLTAFVAALGSSIIAPAQPAIQNDFNVSETASLLPLSLYVFALAFGPIVGGPLSETVGRMPVYYIGFPLGMLFTLGAGLTHNFGALCFLRFMAGFAWSPMLIVAVGSISETFPLPQTRGPMMAVFILMPFLGPGLGPVLGAFAVSRQGWRWTQWVLLFFSIACLILIVLTKESFPPILKYRKAKRRGQQVPSKTPVWTHVRLFAQVALIRPVHMLFTEPIIIFICLYISVNFGILFSFFAAVPYTVETVYHFGIEQSGLVFLSVVIGCLLGMITISFCDIIFYRPQATKYAGKIPPEYRLYPAMVGSFGLPLGLFWFAWSSRSDISWAAPVVAIIPFAWGNLCVFVSTAQFAADTYHGNVVASASASLTLARYPVGGAFPLFVLQSKSTEHEVSLAFYFIAAVRGCMLIFCNSV</sequence>
<evidence type="ECO:0000313" key="9">
    <source>
        <dbReference type="EMBL" id="CVL07856.1"/>
    </source>
</evidence>
<gene>
    <name evidence="9" type="ORF">FMAN_09755</name>
</gene>
<keyword evidence="5" id="KW-0325">Glycoprotein</keyword>
<dbReference type="InterPro" id="IPR036259">
    <property type="entry name" value="MFS_trans_sf"/>
</dbReference>
<reference evidence="10" key="1">
    <citation type="journal article" date="2016" name="Genome Biol. Evol.">
        <title>Comparative 'omics' of the Fusarium fujikuroi species complex highlights differences in genetic potential and metabolite synthesis.</title>
        <authorList>
            <person name="Niehaus E.-M."/>
            <person name="Muensterkoetter M."/>
            <person name="Proctor R.H."/>
            <person name="Brown D.W."/>
            <person name="Sharon A."/>
            <person name="Idan Y."/>
            <person name="Oren-Young L."/>
            <person name="Sieber C.M."/>
            <person name="Novak O."/>
            <person name="Pencik A."/>
            <person name="Tarkowska D."/>
            <person name="Hromadova K."/>
            <person name="Freeman S."/>
            <person name="Maymon M."/>
            <person name="Elazar M."/>
            <person name="Youssef S.A."/>
            <person name="El-Shabrawy E.S.M."/>
            <person name="Shalaby A.B.A."/>
            <person name="Houterman P."/>
            <person name="Brock N.L."/>
            <person name="Burkhardt I."/>
            <person name="Tsavkelova E.A."/>
            <person name="Dickschat J.S."/>
            <person name="Galuszka P."/>
            <person name="Gueldener U."/>
            <person name="Tudzynski B."/>
        </authorList>
    </citation>
    <scope>NUCLEOTIDE SEQUENCE [LARGE SCALE GENOMIC DNA]</scope>
    <source>
        <strain evidence="10">MRC7560</strain>
    </source>
</reference>
<evidence type="ECO:0000259" key="8">
    <source>
        <dbReference type="PROSITE" id="PS50850"/>
    </source>
</evidence>
<evidence type="ECO:0000256" key="6">
    <source>
        <dbReference type="SAM" id="MobiDB-lite"/>
    </source>
</evidence>
<comment type="caution">
    <text evidence="9">The sequence shown here is derived from an EMBL/GenBank/DDBJ whole genome shotgun (WGS) entry which is preliminary data.</text>
</comment>
<dbReference type="VEuPathDB" id="FungiDB:FMAN_09755"/>
<feature type="transmembrane region" description="Helical" evidence="7">
    <location>
        <begin position="359"/>
        <end position="378"/>
    </location>
</feature>
<feature type="transmembrane region" description="Helical" evidence="7">
    <location>
        <begin position="384"/>
        <end position="407"/>
    </location>
</feature>